<reference evidence="2" key="1">
    <citation type="submission" date="2022-11" db="UniProtKB">
        <authorList>
            <consortium name="WormBaseParasite"/>
        </authorList>
    </citation>
    <scope>IDENTIFICATION</scope>
</reference>
<name>A0A915CIN2_PARUN</name>
<evidence type="ECO:0000313" key="2">
    <source>
        <dbReference type="WBParaSite" id="PgR217_g001_t02"/>
    </source>
</evidence>
<dbReference type="WBParaSite" id="PgR217_g001_t02">
    <property type="protein sequence ID" value="PgR217_g001_t02"/>
    <property type="gene ID" value="PgR217_g001"/>
</dbReference>
<keyword evidence="1" id="KW-1185">Reference proteome</keyword>
<accession>A0A915CIN2</accession>
<organism evidence="1 2">
    <name type="scientific">Parascaris univalens</name>
    <name type="common">Nematode worm</name>
    <dbReference type="NCBI Taxonomy" id="6257"/>
    <lineage>
        <taxon>Eukaryota</taxon>
        <taxon>Metazoa</taxon>
        <taxon>Ecdysozoa</taxon>
        <taxon>Nematoda</taxon>
        <taxon>Chromadorea</taxon>
        <taxon>Rhabditida</taxon>
        <taxon>Spirurina</taxon>
        <taxon>Ascaridomorpha</taxon>
        <taxon>Ascaridoidea</taxon>
        <taxon>Ascarididae</taxon>
        <taxon>Parascaris</taxon>
    </lineage>
</organism>
<evidence type="ECO:0000313" key="1">
    <source>
        <dbReference type="Proteomes" id="UP000887569"/>
    </source>
</evidence>
<protein>
    <submittedName>
        <fullName evidence="2">UBC core domain-containing protein</fullName>
    </submittedName>
</protein>
<dbReference type="Proteomes" id="UP000887569">
    <property type="component" value="Unplaced"/>
</dbReference>
<proteinExistence type="predicted"/>
<dbReference type="AlphaFoldDB" id="A0A915CIN2"/>
<sequence>MRRKVWSCSGVVLRASSASTTVLQPQYITDIKSALYCTLCVRQFAVPHVLFTSVHTIYLFLFQ</sequence>